<comment type="similarity">
    <text evidence="10 13">In the N-terminal section; belongs to the UvrB family.</text>
</comment>
<proteinExistence type="inferred from homology"/>
<dbReference type="SUPFAM" id="SSF52540">
    <property type="entry name" value="P-loop containing nucleoside triphosphate hydrolases"/>
    <property type="match status" value="4"/>
</dbReference>
<dbReference type="GO" id="GO:0005524">
    <property type="term" value="F:ATP binding"/>
    <property type="evidence" value="ECO:0007669"/>
    <property type="project" value="UniProtKB-UniRule"/>
</dbReference>
<dbReference type="SMART" id="SM01058">
    <property type="entry name" value="CarD_TRCF"/>
    <property type="match status" value="1"/>
</dbReference>
<dbReference type="Pfam" id="PF17757">
    <property type="entry name" value="UvrB_inter"/>
    <property type="match status" value="1"/>
</dbReference>
<dbReference type="InterPro" id="IPR004576">
    <property type="entry name" value="Mfd"/>
</dbReference>
<dbReference type="eggNOG" id="COG1197">
    <property type="taxonomic scope" value="Bacteria"/>
</dbReference>
<dbReference type="STRING" id="1196324.A374_16703"/>
<dbReference type="InterPro" id="IPR048635">
    <property type="entry name" value="MFD_D3"/>
</dbReference>
<comment type="caution">
    <text evidence="16">The sequence shown here is derived from an EMBL/GenBank/DDBJ whole genome shotgun (WGS) entry which is preliminary data.</text>
</comment>
<evidence type="ECO:0000259" key="15">
    <source>
        <dbReference type="PROSITE" id="PS51194"/>
    </source>
</evidence>
<dbReference type="SMART" id="SM00487">
    <property type="entry name" value="DEXDc"/>
    <property type="match status" value="1"/>
</dbReference>
<dbReference type="EMBL" id="AKKV01000038">
    <property type="protein sequence ID" value="EIT84182.1"/>
    <property type="molecule type" value="Genomic_DNA"/>
</dbReference>
<dbReference type="SUPFAM" id="SSF141259">
    <property type="entry name" value="CarD-like"/>
    <property type="match status" value="1"/>
</dbReference>
<dbReference type="OrthoDB" id="9804325at2"/>
<accession>I8AEZ2</accession>
<dbReference type="GO" id="GO:0003678">
    <property type="term" value="F:DNA helicase activity"/>
    <property type="evidence" value="ECO:0007669"/>
    <property type="project" value="TreeGrafter"/>
</dbReference>
<dbReference type="GO" id="GO:0000716">
    <property type="term" value="P:transcription-coupled nucleotide-excision repair, DNA damage recognition"/>
    <property type="evidence" value="ECO:0007669"/>
    <property type="project" value="UniProtKB-UniRule"/>
</dbReference>
<dbReference type="Pfam" id="PF02559">
    <property type="entry name" value="CarD_TRCF_RID"/>
    <property type="match status" value="1"/>
</dbReference>
<evidence type="ECO:0000256" key="12">
    <source>
        <dbReference type="ARBA" id="ARBA00070128"/>
    </source>
</evidence>
<dbReference type="InterPro" id="IPR027417">
    <property type="entry name" value="P-loop_NTPase"/>
</dbReference>
<dbReference type="SMART" id="SM00490">
    <property type="entry name" value="HELICc"/>
    <property type="match status" value="1"/>
</dbReference>
<dbReference type="Pfam" id="PF03461">
    <property type="entry name" value="TRCF"/>
    <property type="match status" value="1"/>
</dbReference>
<dbReference type="HAMAP" id="MF_00969">
    <property type="entry name" value="TRCF"/>
    <property type="match status" value="1"/>
</dbReference>
<dbReference type="PROSITE" id="PS51192">
    <property type="entry name" value="HELICASE_ATP_BIND_1"/>
    <property type="match status" value="1"/>
</dbReference>
<dbReference type="InterPro" id="IPR047112">
    <property type="entry name" value="RecG/Mfd"/>
</dbReference>
<dbReference type="GO" id="GO:0005737">
    <property type="term" value="C:cytoplasm"/>
    <property type="evidence" value="ECO:0007669"/>
    <property type="project" value="UniProtKB-SubCell"/>
</dbReference>
<dbReference type="Pfam" id="PF00270">
    <property type="entry name" value="DEAD"/>
    <property type="match status" value="1"/>
</dbReference>
<dbReference type="Pfam" id="PF21132">
    <property type="entry name" value="MFD_D3"/>
    <property type="match status" value="1"/>
</dbReference>
<dbReference type="InterPro" id="IPR005118">
    <property type="entry name" value="TRCF_C"/>
</dbReference>
<comment type="function">
    <text evidence="13">Couples transcription and DNA repair by recognizing RNA polymerase (RNAP) stalled at DNA lesions. Mediates ATP-dependent release of RNAP and its truncated transcript from the DNA, and recruitment of nucleotide excision repair machinery to the damaged site.</text>
</comment>
<dbReference type="EC" id="3.6.4.-" evidence="13"/>
<comment type="similarity">
    <text evidence="11 13">In the C-terminal section; belongs to the helicase family. RecG subfamily.</text>
</comment>
<keyword evidence="7 13" id="KW-0067">ATP-binding</keyword>
<evidence type="ECO:0000256" key="1">
    <source>
        <dbReference type="ARBA" id="ARBA00004496"/>
    </source>
</evidence>
<dbReference type="InterPro" id="IPR037235">
    <property type="entry name" value="TRCF-like_C_D7"/>
</dbReference>
<dbReference type="InterPro" id="IPR036101">
    <property type="entry name" value="CarD-like/TRCF_RID_sf"/>
</dbReference>
<keyword evidence="5 13" id="KW-0378">Hydrolase</keyword>
<evidence type="ECO:0000256" key="2">
    <source>
        <dbReference type="ARBA" id="ARBA00022490"/>
    </source>
</evidence>
<reference evidence="16 17" key="1">
    <citation type="journal article" date="2012" name="J. Bacteriol.">
        <title>Genome of Bacillus macauensis ZFHKF-1, a Long-Chain-Forming Bacterium.</title>
        <authorList>
            <person name="Cai L."/>
            <person name="Zhang T."/>
        </authorList>
    </citation>
    <scope>NUCLEOTIDE SEQUENCE [LARGE SCALE GENOMIC DNA]</scope>
    <source>
        <strain evidence="16 17">ZFHKF-1</strain>
    </source>
</reference>
<gene>
    <name evidence="13" type="primary">mfd</name>
    <name evidence="16" type="ORF">A374_16703</name>
</gene>
<dbReference type="Gene3D" id="3.40.50.300">
    <property type="entry name" value="P-loop containing nucleotide triphosphate hydrolases"/>
    <property type="match status" value="2"/>
</dbReference>
<dbReference type="GO" id="GO:0003684">
    <property type="term" value="F:damaged DNA binding"/>
    <property type="evidence" value="ECO:0007669"/>
    <property type="project" value="InterPro"/>
</dbReference>
<dbReference type="Gene3D" id="3.30.2060.10">
    <property type="entry name" value="Penicillin-binding protein 1b domain"/>
    <property type="match status" value="1"/>
</dbReference>
<name>I8AEZ2_9BACL</name>
<dbReference type="InterPro" id="IPR041471">
    <property type="entry name" value="UvrB_inter"/>
</dbReference>
<dbReference type="FunFam" id="3.40.50.300:FF:000546">
    <property type="entry name" value="Transcription-repair-coupling factor"/>
    <property type="match status" value="1"/>
</dbReference>
<dbReference type="NCBIfam" id="TIGR00580">
    <property type="entry name" value="mfd"/>
    <property type="match status" value="1"/>
</dbReference>
<feature type="domain" description="Helicase ATP-binding" evidence="14">
    <location>
        <begin position="637"/>
        <end position="798"/>
    </location>
</feature>
<feature type="domain" description="Helicase C-terminal" evidence="15">
    <location>
        <begin position="811"/>
        <end position="973"/>
    </location>
</feature>
<evidence type="ECO:0000313" key="17">
    <source>
        <dbReference type="Proteomes" id="UP000004080"/>
    </source>
</evidence>
<dbReference type="SUPFAM" id="SSF143517">
    <property type="entry name" value="TRCF domain-like"/>
    <property type="match status" value="1"/>
</dbReference>
<dbReference type="InterPro" id="IPR001650">
    <property type="entry name" value="Helicase_C-like"/>
</dbReference>
<dbReference type="PROSITE" id="PS51194">
    <property type="entry name" value="HELICASE_CTER"/>
    <property type="match status" value="1"/>
</dbReference>
<keyword evidence="6" id="KW-0347">Helicase</keyword>
<keyword evidence="2 13" id="KW-0963">Cytoplasm</keyword>
<dbReference type="AlphaFoldDB" id="I8AEZ2"/>
<dbReference type="GO" id="GO:0006355">
    <property type="term" value="P:regulation of DNA-templated transcription"/>
    <property type="evidence" value="ECO:0007669"/>
    <property type="project" value="UniProtKB-UniRule"/>
</dbReference>
<keyword evidence="3 13" id="KW-0547">Nucleotide-binding</keyword>
<evidence type="ECO:0000256" key="3">
    <source>
        <dbReference type="ARBA" id="ARBA00022741"/>
    </source>
</evidence>
<keyword evidence="9 13" id="KW-0234">DNA repair</keyword>
<dbReference type="CDD" id="cd17991">
    <property type="entry name" value="DEXHc_TRCF"/>
    <property type="match status" value="1"/>
</dbReference>
<dbReference type="Gene3D" id="2.40.10.170">
    <property type="match status" value="1"/>
</dbReference>
<evidence type="ECO:0000313" key="16">
    <source>
        <dbReference type="EMBL" id="EIT84182.1"/>
    </source>
</evidence>
<dbReference type="PANTHER" id="PTHR47964:SF1">
    <property type="entry name" value="ATP-DEPENDENT DNA HELICASE HOMOLOG RECG, CHLOROPLASTIC"/>
    <property type="match status" value="1"/>
</dbReference>
<keyword evidence="17" id="KW-1185">Reference proteome</keyword>
<evidence type="ECO:0000256" key="4">
    <source>
        <dbReference type="ARBA" id="ARBA00022763"/>
    </source>
</evidence>
<dbReference type="PATRIC" id="fig|1196324.3.peg.3415"/>
<organism evidence="16 17">
    <name type="scientific">Fictibacillus macauensis ZFHKF-1</name>
    <dbReference type="NCBI Taxonomy" id="1196324"/>
    <lineage>
        <taxon>Bacteria</taxon>
        <taxon>Bacillati</taxon>
        <taxon>Bacillota</taxon>
        <taxon>Bacilli</taxon>
        <taxon>Bacillales</taxon>
        <taxon>Fictibacillaceae</taxon>
        <taxon>Fictibacillus</taxon>
    </lineage>
</organism>
<dbReference type="GO" id="GO:0016787">
    <property type="term" value="F:hydrolase activity"/>
    <property type="evidence" value="ECO:0007669"/>
    <property type="project" value="UniProtKB-KW"/>
</dbReference>
<dbReference type="RefSeq" id="WP_007203413.1">
    <property type="nucleotide sequence ID" value="NZ_AKKV01000038.1"/>
</dbReference>
<keyword evidence="8 13" id="KW-0238">DNA-binding</keyword>
<evidence type="ECO:0000256" key="13">
    <source>
        <dbReference type="HAMAP-Rule" id="MF_00969"/>
    </source>
</evidence>
<evidence type="ECO:0000256" key="8">
    <source>
        <dbReference type="ARBA" id="ARBA00023125"/>
    </source>
</evidence>
<dbReference type="Pfam" id="PF00271">
    <property type="entry name" value="Helicase_C"/>
    <property type="match status" value="1"/>
</dbReference>
<dbReference type="Proteomes" id="UP000004080">
    <property type="component" value="Unassembled WGS sequence"/>
</dbReference>
<dbReference type="SMART" id="SM00982">
    <property type="entry name" value="TRCF"/>
    <property type="match status" value="1"/>
</dbReference>
<evidence type="ECO:0000256" key="9">
    <source>
        <dbReference type="ARBA" id="ARBA00023204"/>
    </source>
</evidence>
<dbReference type="Gene3D" id="3.90.1150.50">
    <property type="entry name" value="Transcription-repair-coupling factor, D7 domain"/>
    <property type="match status" value="1"/>
</dbReference>
<evidence type="ECO:0000256" key="10">
    <source>
        <dbReference type="ARBA" id="ARBA00061104"/>
    </source>
</evidence>
<comment type="subcellular location">
    <subcellularLocation>
        <location evidence="1 13">Cytoplasm</location>
    </subcellularLocation>
</comment>
<dbReference type="InterPro" id="IPR014001">
    <property type="entry name" value="Helicase_ATP-bd"/>
</dbReference>
<evidence type="ECO:0000259" key="14">
    <source>
        <dbReference type="PROSITE" id="PS51192"/>
    </source>
</evidence>
<dbReference type="InterPro" id="IPR003711">
    <property type="entry name" value="CarD-like/TRCF_RID"/>
</dbReference>
<protein>
    <recommendedName>
        <fullName evidence="12 13">Transcription-repair-coupling factor</fullName>
        <shortName evidence="13">TRCF</shortName>
        <ecNumber evidence="13">3.6.4.-</ecNumber>
    </recommendedName>
</protein>
<sequence>MLGLKHYYKNGEDVQGILTGLQEQLKEQLVAGLSGSARTLLIASLYESSNRAQLVITHNLYQAQKLYEDLSTLLPVESVYLYPVNDLISSEIAIASPELKAQRLEVLNFLAHGGKGIIIAPIAGTRRFLPPKELWKKSQLVFRTGEEIEVDTIFQQLIAMGYERVSMVSAPGEFSMRGGILDIYPLTEQMPIRIELFDTEIDSIRYFEADTQRSDRKVEAVVIGPAQEIILYDEQYAEAVGRMEEGLAATLKKINDASVKETLAQKITYEIEQLKEKQRFQGMYKYISMFYESTSSLLDYVPQDSIIIMDEVGRVQEMAVQLEKEEAEWHTSLLEQGEILTDVRLSQERDVLVQTELQRVYLSLFLRHVPHTNPQNIINVESKAMQNFHGQLQVLKGEIERWKKTGYTVVFLAVNEERAKRLERVLADYDMEASVIAKDTELQPKVNQILIGDLSGGFESPKLKLAVITEEEVFTKKARRPIRSQKMSNAERIKSYSELKVGDYVVHVNHGIGKYLGIETLEIKGVHKDYLHIVYAGNDKLYVPVEQIDQVQKFVGSEAKEPKIYALGGNDWKKVKSKVQSSVQDIADDLIKLYAEREASVGYGFNKDGAEQQEFESSFPYQETEDQLRAIDEIKKDMERSRPMDRLLCGDVGYGKTEVAIRAAFKAIMDGKQVAFLVPTTILAQQHYETFRERFADFPITIGSLSRFRSRKEQNEVLKGLKKGTVDIAIGTHRLLSKDVEYHDLGLLIIDEEQRFGVSHKEKIKRLKSNVDVLTLTATPIPRTLHMSMLGVRDLSVIETPPENRFPVQTYVVEYGASLVREAIERELGRGGQVYFLYNRVESIERMAEQIASLIPDVKVAAAHGQMSENELEGVMLDFLEGNTDVLVSTTIIETGVDIPNVNTLIVYDADKMGLSQLYQLRGRVGRSNRVAYAYFTYQRDKVLTEVAEKRLQAIKEFTELGSGFKIAMRDLTIRGAGNLLGAQQHGFIDSVGFDLYSQMLQEAIEERKGDAPKKAAVIIEMNIEVDAYIPSTYIEDSKQKIDMYKQFKAVSSLKDVDELHDSLIDRFGDYPVEVECLLLIARIKELAKREHVDRIDQKGDIVTMLLTKEATDKIDGAKLFDVVNKIGRFINLGVENEQLKVVFNKKRVSDKELLTSMEKVLKKFRSVKKAKVDAKA</sequence>
<dbReference type="Gene3D" id="3.40.50.11180">
    <property type="match status" value="1"/>
</dbReference>
<evidence type="ECO:0000256" key="6">
    <source>
        <dbReference type="ARBA" id="ARBA00022806"/>
    </source>
</evidence>
<evidence type="ECO:0000256" key="7">
    <source>
        <dbReference type="ARBA" id="ARBA00022840"/>
    </source>
</evidence>
<dbReference type="InterPro" id="IPR011545">
    <property type="entry name" value="DEAD/DEAH_box_helicase_dom"/>
</dbReference>
<keyword evidence="4 13" id="KW-0227">DNA damage</keyword>
<evidence type="ECO:0000256" key="5">
    <source>
        <dbReference type="ARBA" id="ARBA00022801"/>
    </source>
</evidence>
<evidence type="ECO:0000256" key="11">
    <source>
        <dbReference type="ARBA" id="ARBA00061399"/>
    </source>
</evidence>
<dbReference type="PANTHER" id="PTHR47964">
    <property type="entry name" value="ATP-DEPENDENT DNA HELICASE HOMOLOG RECG, CHLOROPLASTIC"/>
    <property type="match status" value="1"/>
</dbReference>